<feature type="domain" description="Mandelate racemase/muconate lactonizing enzyme C-terminal" evidence="2">
    <location>
        <begin position="145"/>
        <end position="254"/>
    </location>
</feature>
<dbReference type="CDD" id="cd03316">
    <property type="entry name" value="MR_like"/>
    <property type="match status" value="1"/>
</dbReference>
<gene>
    <name evidence="3" type="ORF">NNL38_18080</name>
</gene>
<dbReference type="RefSeq" id="WP_255391844.1">
    <property type="nucleotide sequence ID" value="NZ_CP101509.1"/>
</dbReference>
<dbReference type="Gene3D" id="3.30.390.10">
    <property type="entry name" value="Enolase-like, N-terminal domain"/>
    <property type="match status" value="1"/>
</dbReference>
<evidence type="ECO:0000313" key="4">
    <source>
        <dbReference type="Proteomes" id="UP001057998"/>
    </source>
</evidence>
<dbReference type="SUPFAM" id="SSF54826">
    <property type="entry name" value="Enolase N-terminal domain-like"/>
    <property type="match status" value="1"/>
</dbReference>
<sequence>MKVTHLETHVVATPAPHIGGMYWIFVQIRTDCGIEGVGEVYAASFHPEVMKAAIEDVFERYLKGHDPHHVERFFRETYSSGFTQRPDLTMMGVVSGLEMACWDIIGKAAGKPVYELIGGKVHDKLRSYTYLYPENSRGEYDYDSVDLAVECAIQNMELGFTALKFDPAGPYTAYSGHQLTLEAMDKSAQFCARIREAVGNHCDLLFGTHGQMCVSSAIRLAKHLEPFDPLWFEEPVPPGQHEAMARVAQKTSIPVATGERLTTKYEFHEVLRHNAASILQMNLGRVGGILEAKKIAALAEVHYAQIAPHLYNGPVGAAASIQLAAATPNFLIQESIMTWGGFHADVLQEPIRWEKGYIIPSEKPGLGIELNMDVVKARSPYTSRTLHLSMDQKPYDVTQESSTSWKVKPE</sequence>
<dbReference type="InterPro" id="IPR013342">
    <property type="entry name" value="Mandelate_racemase_C"/>
</dbReference>
<keyword evidence="4" id="KW-1185">Reference proteome</keyword>
<dbReference type="Gene3D" id="3.20.20.120">
    <property type="entry name" value="Enolase-like C-terminal domain"/>
    <property type="match status" value="1"/>
</dbReference>
<keyword evidence="1" id="KW-0456">Lyase</keyword>
<evidence type="ECO:0000313" key="3">
    <source>
        <dbReference type="EMBL" id="UTV30485.1"/>
    </source>
</evidence>
<evidence type="ECO:0000256" key="1">
    <source>
        <dbReference type="ARBA" id="ARBA00023239"/>
    </source>
</evidence>
<organism evidence="3 4">
    <name type="scientific">Photobacterium atrarenae</name>
    <dbReference type="NCBI Taxonomy" id="865757"/>
    <lineage>
        <taxon>Bacteria</taxon>
        <taxon>Pseudomonadati</taxon>
        <taxon>Pseudomonadota</taxon>
        <taxon>Gammaproteobacteria</taxon>
        <taxon>Vibrionales</taxon>
        <taxon>Vibrionaceae</taxon>
        <taxon>Photobacterium</taxon>
    </lineage>
</organism>
<protein>
    <submittedName>
        <fullName evidence="3">Mandelate racemase/muconate lactonizing enzyme family protein</fullName>
    </submittedName>
</protein>
<dbReference type="EMBL" id="CP101509">
    <property type="protein sequence ID" value="UTV30485.1"/>
    <property type="molecule type" value="Genomic_DNA"/>
</dbReference>
<dbReference type="Pfam" id="PF13378">
    <property type="entry name" value="MR_MLE_C"/>
    <property type="match status" value="1"/>
</dbReference>
<dbReference type="SMART" id="SM00922">
    <property type="entry name" value="MR_MLE"/>
    <property type="match status" value="1"/>
</dbReference>
<dbReference type="Pfam" id="PF02746">
    <property type="entry name" value="MR_MLE_N"/>
    <property type="match status" value="1"/>
</dbReference>
<name>A0ABY5GMF3_9GAMM</name>
<dbReference type="PANTHER" id="PTHR48080">
    <property type="entry name" value="D-GALACTONATE DEHYDRATASE-RELATED"/>
    <property type="match status" value="1"/>
</dbReference>
<evidence type="ECO:0000259" key="2">
    <source>
        <dbReference type="SMART" id="SM00922"/>
    </source>
</evidence>
<dbReference type="PANTHER" id="PTHR48080:SF2">
    <property type="entry name" value="D-GALACTONATE DEHYDRATASE"/>
    <property type="match status" value="1"/>
</dbReference>
<dbReference type="InterPro" id="IPR013341">
    <property type="entry name" value="Mandelate_racemase_N_dom"/>
</dbReference>
<proteinExistence type="predicted"/>
<reference evidence="3" key="1">
    <citation type="submission" date="2022-07" db="EMBL/GenBank/DDBJ databases">
        <title>Genome sequencing of Photobacterium atrarenae GJH2-4.</title>
        <authorList>
            <person name="Park S.-J."/>
        </authorList>
    </citation>
    <scope>NUCLEOTIDE SEQUENCE</scope>
    <source>
        <strain evidence="3">GJH2-4</strain>
    </source>
</reference>
<dbReference type="Proteomes" id="UP001057998">
    <property type="component" value="Chromosome 2"/>
</dbReference>
<accession>A0ABY5GMF3</accession>
<dbReference type="InterPro" id="IPR029017">
    <property type="entry name" value="Enolase-like_N"/>
</dbReference>
<dbReference type="InterPro" id="IPR036849">
    <property type="entry name" value="Enolase-like_C_sf"/>
</dbReference>
<dbReference type="InterPro" id="IPR034593">
    <property type="entry name" value="DgoD-like"/>
</dbReference>
<dbReference type="SUPFAM" id="SSF51604">
    <property type="entry name" value="Enolase C-terminal domain-like"/>
    <property type="match status" value="1"/>
</dbReference>
<dbReference type="InterPro" id="IPR029065">
    <property type="entry name" value="Enolase_C-like"/>
</dbReference>